<proteinExistence type="predicted"/>
<comment type="caution">
    <text evidence="2">The sequence shown here is derived from an EMBL/GenBank/DDBJ whole genome shotgun (WGS) entry which is preliminary data.</text>
</comment>
<dbReference type="EMBL" id="CAJVPY010009700">
    <property type="protein sequence ID" value="CAG8711527.1"/>
    <property type="molecule type" value="Genomic_DNA"/>
</dbReference>
<evidence type="ECO:0000313" key="3">
    <source>
        <dbReference type="Proteomes" id="UP000789405"/>
    </source>
</evidence>
<feature type="region of interest" description="Disordered" evidence="1">
    <location>
        <begin position="78"/>
        <end position="106"/>
    </location>
</feature>
<name>A0A9N9N8C3_9GLOM</name>
<organism evidence="2 3">
    <name type="scientific">Dentiscutata erythropus</name>
    <dbReference type="NCBI Taxonomy" id="1348616"/>
    <lineage>
        <taxon>Eukaryota</taxon>
        <taxon>Fungi</taxon>
        <taxon>Fungi incertae sedis</taxon>
        <taxon>Mucoromycota</taxon>
        <taxon>Glomeromycotina</taxon>
        <taxon>Glomeromycetes</taxon>
        <taxon>Diversisporales</taxon>
        <taxon>Gigasporaceae</taxon>
        <taxon>Dentiscutata</taxon>
    </lineage>
</organism>
<keyword evidence="3" id="KW-1185">Reference proteome</keyword>
<evidence type="ECO:0000313" key="2">
    <source>
        <dbReference type="EMBL" id="CAG8711527.1"/>
    </source>
</evidence>
<sequence length="417" mass="48030">MSINRRPSSTISTTNVILDYLLYLSINARLEQAKNDLQYMTEEQLQSATFYCKKGQDVKPIVEVFDKIAFISQTSSTRAPYQNSSTNSAYSQFASPTPPSSVSQKQKSSKLPANLLKYEKHFKNPLLSRCRKHRLKICSACLQHPDNSSTITPWSRRRTTPPKPIPSRKTATGLIDAIPVFIHTSVITYRIANEQLDFDNDYSLIKPLWYDLLLDLLTQAAIECYFCDSYSSIDTLLEIFSYGDIDPSDYHSDDSESDDDDDSHFAANRADDYLLWQRTPYLDEFRQKKKARMEEFLNVKGKLEQHFENLARKYPIRDLEIEMYNFCSKINSNYMKIPELITLHKASTNPDLPVELFHIPGKYNGGINIPISNDDSDDDMNVQISDSCNHCEDGQKKRHILEDNEIKQLKKRKNLTS</sequence>
<gene>
    <name evidence="2" type="ORF">DERYTH_LOCUS13628</name>
</gene>
<dbReference type="Proteomes" id="UP000789405">
    <property type="component" value="Unassembled WGS sequence"/>
</dbReference>
<dbReference type="OrthoDB" id="2275774at2759"/>
<reference evidence="2" key="1">
    <citation type="submission" date="2021-06" db="EMBL/GenBank/DDBJ databases">
        <authorList>
            <person name="Kallberg Y."/>
            <person name="Tangrot J."/>
            <person name="Rosling A."/>
        </authorList>
    </citation>
    <scope>NUCLEOTIDE SEQUENCE</scope>
    <source>
        <strain evidence="2">MA453B</strain>
    </source>
</reference>
<dbReference type="AlphaFoldDB" id="A0A9N9N8C3"/>
<accession>A0A9N9N8C3</accession>
<evidence type="ECO:0000256" key="1">
    <source>
        <dbReference type="SAM" id="MobiDB-lite"/>
    </source>
</evidence>
<protein>
    <submittedName>
        <fullName evidence="2">4334_t:CDS:1</fullName>
    </submittedName>
</protein>
<feature type="compositionally biased region" description="Polar residues" evidence="1">
    <location>
        <begin position="78"/>
        <end position="94"/>
    </location>
</feature>